<protein>
    <recommendedName>
        <fullName evidence="5">Histidine kinase/HSP90-like ATPase domain-containing protein</fullName>
    </recommendedName>
</protein>
<evidence type="ECO:0008006" key="5">
    <source>
        <dbReference type="Google" id="ProtNLM"/>
    </source>
</evidence>
<dbReference type="InterPro" id="IPR036890">
    <property type="entry name" value="HATPase_C_sf"/>
</dbReference>
<evidence type="ECO:0000256" key="3">
    <source>
        <dbReference type="ARBA" id="ARBA00023012"/>
    </source>
</evidence>
<gene>
    <name evidence="4" type="ORF">PITCH_A700030</name>
</gene>
<dbReference type="GO" id="GO:0000160">
    <property type="term" value="P:phosphorelay signal transduction system"/>
    <property type="evidence" value="ECO:0007669"/>
    <property type="project" value="UniProtKB-KW"/>
</dbReference>
<keyword evidence="2" id="KW-0418">Kinase</keyword>
<dbReference type="GO" id="GO:0016301">
    <property type="term" value="F:kinase activity"/>
    <property type="evidence" value="ECO:0007669"/>
    <property type="project" value="UniProtKB-KW"/>
</dbReference>
<proteinExistence type="predicted"/>
<evidence type="ECO:0000313" key="4">
    <source>
        <dbReference type="EMBL" id="SPD75660.1"/>
    </source>
</evidence>
<dbReference type="InterPro" id="IPR050482">
    <property type="entry name" value="Sensor_HK_TwoCompSys"/>
</dbReference>
<dbReference type="EMBL" id="OJIN01000215">
    <property type="protein sequence ID" value="SPD75660.1"/>
    <property type="molecule type" value="Genomic_DNA"/>
</dbReference>
<dbReference type="SUPFAM" id="SSF55874">
    <property type="entry name" value="ATPase domain of HSP90 chaperone/DNA topoisomerase II/histidine kinase"/>
    <property type="match status" value="1"/>
</dbReference>
<reference evidence="4" key="1">
    <citation type="submission" date="2018-01" db="EMBL/GenBank/DDBJ databases">
        <authorList>
            <person name="Regsiter A."/>
            <person name="William W."/>
        </authorList>
    </citation>
    <scope>NUCLEOTIDE SEQUENCE</scope>
    <source>
        <strain evidence="4">TRIP AH-1</strain>
    </source>
</reference>
<name>A0A445N1T4_9BACT</name>
<keyword evidence="3" id="KW-0902">Two-component regulatory system</keyword>
<keyword evidence="1" id="KW-0808">Transferase</keyword>
<accession>A0A445N1T4</accession>
<sequence length="71" mass="8262">MRPNIILRVEDNGKGFDVERRLADAIDEKRMGLRSMQERVSLLQGKMTIMSRLTEYTKISIKFPYEANKGD</sequence>
<dbReference type="PANTHER" id="PTHR24421">
    <property type="entry name" value="NITRATE/NITRITE SENSOR PROTEIN NARX-RELATED"/>
    <property type="match status" value="1"/>
</dbReference>
<dbReference type="AlphaFoldDB" id="A0A445N1T4"/>
<dbReference type="Gene3D" id="3.30.565.10">
    <property type="entry name" value="Histidine kinase-like ATPase, C-terminal domain"/>
    <property type="match status" value="1"/>
</dbReference>
<evidence type="ECO:0000256" key="1">
    <source>
        <dbReference type="ARBA" id="ARBA00022679"/>
    </source>
</evidence>
<organism evidence="4">
    <name type="scientific">uncultured Desulfobacterium sp</name>
    <dbReference type="NCBI Taxonomy" id="201089"/>
    <lineage>
        <taxon>Bacteria</taxon>
        <taxon>Pseudomonadati</taxon>
        <taxon>Thermodesulfobacteriota</taxon>
        <taxon>Desulfobacteria</taxon>
        <taxon>Desulfobacterales</taxon>
        <taxon>Desulfobacteriaceae</taxon>
        <taxon>Desulfobacterium</taxon>
        <taxon>environmental samples</taxon>
    </lineage>
</organism>
<evidence type="ECO:0000256" key="2">
    <source>
        <dbReference type="ARBA" id="ARBA00022777"/>
    </source>
</evidence>